<feature type="domain" description="Aldehyde dehydrogenase" evidence="2">
    <location>
        <begin position="12"/>
        <end position="55"/>
    </location>
</feature>
<dbReference type="InterPro" id="IPR016162">
    <property type="entry name" value="Ald_DH_N"/>
</dbReference>
<accession>A0A0P1EUT8</accession>
<reference evidence="3 4" key="1">
    <citation type="submission" date="2015-09" db="EMBL/GenBank/DDBJ databases">
        <authorList>
            <consortium name="Swine Surveillance"/>
        </authorList>
    </citation>
    <scope>NUCLEOTIDE SEQUENCE [LARGE SCALE GENOMIC DNA]</scope>
    <source>
        <strain evidence="3 4">CECT 4292</strain>
    </source>
</reference>
<dbReference type="Gene3D" id="3.40.605.10">
    <property type="entry name" value="Aldehyde Dehydrogenase, Chain A, domain 1"/>
    <property type="match status" value="1"/>
</dbReference>
<proteinExistence type="predicted"/>
<dbReference type="AlphaFoldDB" id="A0A0P1EUT8"/>
<dbReference type="RefSeq" id="WP_058275751.1">
    <property type="nucleotide sequence ID" value="NZ_CYPU01000001.1"/>
</dbReference>
<dbReference type="Proteomes" id="UP000050783">
    <property type="component" value="Unassembled WGS sequence"/>
</dbReference>
<dbReference type="EMBL" id="CYPU01000001">
    <property type="protein sequence ID" value="CUH45839.1"/>
    <property type="molecule type" value="Genomic_DNA"/>
</dbReference>
<keyword evidence="1 3" id="KW-0560">Oxidoreductase</keyword>
<evidence type="ECO:0000256" key="1">
    <source>
        <dbReference type="ARBA" id="ARBA00023002"/>
    </source>
</evidence>
<organism evidence="3 4">
    <name type="scientific">Ruegeria atlantica</name>
    <dbReference type="NCBI Taxonomy" id="81569"/>
    <lineage>
        <taxon>Bacteria</taxon>
        <taxon>Pseudomonadati</taxon>
        <taxon>Pseudomonadota</taxon>
        <taxon>Alphaproteobacteria</taxon>
        <taxon>Rhodobacterales</taxon>
        <taxon>Roseobacteraceae</taxon>
        <taxon>Ruegeria</taxon>
    </lineage>
</organism>
<protein>
    <submittedName>
        <fullName evidence="3">Aldehyde dehydrogenase PuuC</fullName>
        <ecNumber evidence="3">1.2.1.5</ecNumber>
    </submittedName>
</protein>
<dbReference type="InterPro" id="IPR016161">
    <property type="entry name" value="Ald_DH/histidinol_DH"/>
</dbReference>
<evidence type="ECO:0000313" key="3">
    <source>
        <dbReference type="EMBL" id="CUH45839.1"/>
    </source>
</evidence>
<name>A0A0P1EUT8_9RHOB</name>
<dbReference type="Pfam" id="PF00171">
    <property type="entry name" value="Aldedh"/>
    <property type="match status" value="1"/>
</dbReference>
<sequence length="68" mass="7172">MKDQLFIDGAYVAGASGEMFDVIDPSNREVFHKVACGNAEDIDMAVAAARRAFDEGPCAKPGETGNGH</sequence>
<dbReference type="InterPro" id="IPR015590">
    <property type="entry name" value="Aldehyde_DH_dom"/>
</dbReference>
<evidence type="ECO:0000259" key="2">
    <source>
        <dbReference type="Pfam" id="PF00171"/>
    </source>
</evidence>
<evidence type="ECO:0000313" key="4">
    <source>
        <dbReference type="Proteomes" id="UP000050783"/>
    </source>
</evidence>
<gene>
    <name evidence="3" type="primary">puuC_1</name>
    <name evidence="3" type="ORF">RUA4292_00002</name>
</gene>
<dbReference type="GeneID" id="55491341"/>
<dbReference type="EC" id="1.2.1.5" evidence="3"/>
<dbReference type="SUPFAM" id="SSF53720">
    <property type="entry name" value="ALDH-like"/>
    <property type="match status" value="1"/>
</dbReference>
<dbReference type="GO" id="GO:0004030">
    <property type="term" value="F:aldehyde dehydrogenase [NAD(P)+] activity"/>
    <property type="evidence" value="ECO:0007669"/>
    <property type="project" value="UniProtKB-EC"/>
</dbReference>